<keyword evidence="2" id="KW-1185">Reference proteome</keyword>
<evidence type="ECO:0000313" key="1">
    <source>
        <dbReference type="EMBL" id="KAG9194987.1"/>
    </source>
</evidence>
<comment type="caution">
    <text evidence="1">The sequence shown here is derived from an EMBL/GenBank/DDBJ whole genome shotgun (WGS) entry which is preliminary data.</text>
</comment>
<dbReference type="SUPFAM" id="SSF52047">
    <property type="entry name" value="RNI-like"/>
    <property type="match status" value="1"/>
</dbReference>
<accession>A0AAD4II35</accession>
<evidence type="ECO:0008006" key="3">
    <source>
        <dbReference type="Google" id="ProtNLM"/>
    </source>
</evidence>
<organism evidence="1 2">
    <name type="scientific">Alternaria panax</name>
    <dbReference type="NCBI Taxonomy" id="48097"/>
    <lineage>
        <taxon>Eukaryota</taxon>
        <taxon>Fungi</taxon>
        <taxon>Dikarya</taxon>
        <taxon>Ascomycota</taxon>
        <taxon>Pezizomycotina</taxon>
        <taxon>Dothideomycetes</taxon>
        <taxon>Pleosporomycetidae</taxon>
        <taxon>Pleosporales</taxon>
        <taxon>Pleosporineae</taxon>
        <taxon>Pleosporaceae</taxon>
        <taxon>Alternaria</taxon>
        <taxon>Alternaria sect. Panax</taxon>
    </lineage>
</organism>
<reference evidence="1" key="1">
    <citation type="submission" date="2021-07" db="EMBL/GenBank/DDBJ databases">
        <title>Genome Resource of American Ginseng Black Spot Pathogen Alternaria panax.</title>
        <authorList>
            <person name="Qiu C."/>
            <person name="Wang W."/>
            <person name="Liu Z."/>
        </authorList>
    </citation>
    <scope>NUCLEOTIDE SEQUENCE</scope>
    <source>
        <strain evidence="1">BNCC115425</strain>
    </source>
</reference>
<dbReference type="AlphaFoldDB" id="A0AAD4II35"/>
<dbReference type="EMBL" id="JAANER010000001">
    <property type="protein sequence ID" value="KAG9194987.1"/>
    <property type="molecule type" value="Genomic_DNA"/>
</dbReference>
<sequence>MSVPAILDPQGALSTELKCMICDLLLVDSLKIVRLVGKEWSSAAGMILWQTFRSDLEESNNRHNREIDALVQSKTVPDMIKQLDLNADGIGHRDFPSTVETSNHLLRLLSVLPRDCLRAFTTNFDLDEETIGLVLKTQVKLLKLAVPFKTLHVNHLINNLDQLTNLTLISNDNDESSRICYLPFTKALRNLTLKLRSSSTDSGGRYSVWSIPKTKPLLELRSIEIHYTLIQEKESSFGGLTDLSKLEFLLLSNCPGIAVTIQSLTNELLKCGNPALKSLIIRQTDWLNPKEPYDTELESLLEAVPSLETLCITVTETNRPSVESICRNANTLRYLHVDQFPNLFDYTNEDVDEIERYTPQELEQLVSACPDIEGLSLNLVGMNLGNWRPDDTFSVFETDSDIEGNVKLAELLLPITRLRKLRNLRITQPLFHPPSEPEVKGFPFVTQYQCRYQQVADSIMQFLADHDSTVELLAFGPGFWPDFIFPYDSFVDINGHYAHRYYYRRGTMTAEMGGGRQVTRLVAVPVVEKAEHEEIIFRNGSYTSTELEILAARCPHVEELGIHVAVINISSVDLGVPFTISSSKDLGKALDLLFRFRLLRSLRSTNLLALVENVESDKFDFNESQYYQLASEIMQYLVERGSSIEIFATSPTPTPGLYCVEEDFHGHTRPHYFYVRGTVTIPLRHQHRTQAQAVVTTKKNITDHVRYSSLLFRSENSDIEAY</sequence>
<proteinExistence type="predicted"/>
<name>A0AAD4II35_9PLEO</name>
<evidence type="ECO:0000313" key="2">
    <source>
        <dbReference type="Proteomes" id="UP001199106"/>
    </source>
</evidence>
<gene>
    <name evidence="1" type="ORF">G6011_00107</name>
</gene>
<protein>
    <recommendedName>
        <fullName evidence="3">F-box domain-containing protein</fullName>
    </recommendedName>
</protein>
<dbReference type="Proteomes" id="UP001199106">
    <property type="component" value="Unassembled WGS sequence"/>
</dbReference>